<keyword evidence="3" id="KW-1185">Reference proteome</keyword>
<evidence type="ECO:0000313" key="2">
    <source>
        <dbReference type="EMBL" id="MBB4013059.1"/>
    </source>
</evidence>
<keyword evidence="1" id="KW-0732">Signal</keyword>
<dbReference type="AlphaFoldDB" id="A0A840BNI3"/>
<sequence length="293" mass="32510">MNHLAANMRSSIVVFLSAVLALNACAPSETAEQKTQRERAKAGLALWEQKCKTEAGEKIYRRVEDVEGITLLKVRPPAGENEWHDRMWPGAAFAHEGTAEEYIKDFLGYEEAFGPEGKPSPITPTARGAINTSYKAGPHERPGYRYVDAIDEKDGRRYRYSGSVKVVGQKDQTAPGIVDEMKNEGDRFDPNVYRWTLDKTYAPDPAPRYAVTYEDHVVPEERALGVASSTVKVLDIQANEVLGELTVFAFTYGFESRGSSAWLRARICPTYGGGSGSPSRLFTDQVLVPRKDN</sequence>
<feature type="signal peptide" evidence="1">
    <location>
        <begin position="1"/>
        <end position="26"/>
    </location>
</feature>
<dbReference type="EMBL" id="JACIET010000001">
    <property type="protein sequence ID" value="MBB4013059.1"/>
    <property type="molecule type" value="Genomic_DNA"/>
</dbReference>
<feature type="chain" id="PRO_5032344418" description="Lipoprotein" evidence="1">
    <location>
        <begin position="27"/>
        <end position="293"/>
    </location>
</feature>
<gene>
    <name evidence="2" type="ORF">GGR36_002367</name>
</gene>
<evidence type="ECO:0000313" key="3">
    <source>
        <dbReference type="Proteomes" id="UP000561045"/>
    </source>
</evidence>
<dbReference type="RefSeq" id="WP_183634816.1">
    <property type="nucleotide sequence ID" value="NZ_BAABLE010000011.1"/>
</dbReference>
<name>A0A840BNI3_9RHOO</name>
<evidence type="ECO:0000256" key="1">
    <source>
        <dbReference type="SAM" id="SignalP"/>
    </source>
</evidence>
<evidence type="ECO:0008006" key="4">
    <source>
        <dbReference type="Google" id="ProtNLM"/>
    </source>
</evidence>
<proteinExistence type="predicted"/>
<reference evidence="2 3" key="1">
    <citation type="submission" date="2020-08" db="EMBL/GenBank/DDBJ databases">
        <title>Genomic Encyclopedia of Type Strains, Phase IV (KMG-IV): sequencing the most valuable type-strain genomes for metagenomic binning, comparative biology and taxonomic classification.</title>
        <authorList>
            <person name="Goeker M."/>
        </authorList>
    </citation>
    <scope>NUCLEOTIDE SEQUENCE [LARGE SCALE GENOMIC DNA]</scope>
    <source>
        <strain evidence="2 3">DSM 106739</strain>
    </source>
</reference>
<accession>A0A840BNI3</accession>
<protein>
    <recommendedName>
        <fullName evidence="4">Lipoprotein</fullName>
    </recommendedName>
</protein>
<comment type="caution">
    <text evidence="2">The sequence shown here is derived from an EMBL/GenBank/DDBJ whole genome shotgun (WGS) entry which is preliminary data.</text>
</comment>
<dbReference type="Proteomes" id="UP000561045">
    <property type="component" value="Unassembled WGS sequence"/>
</dbReference>
<organism evidence="2 3">
    <name type="scientific">Niveibacterium umoris</name>
    <dbReference type="NCBI Taxonomy" id="1193620"/>
    <lineage>
        <taxon>Bacteria</taxon>
        <taxon>Pseudomonadati</taxon>
        <taxon>Pseudomonadota</taxon>
        <taxon>Betaproteobacteria</taxon>
        <taxon>Rhodocyclales</taxon>
        <taxon>Rhodocyclaceae</taxon>
        <taxon>Niveibacterium</taxon>
    </lineage>
</organism>